<evidence type="ECO:0000259" key="7">
    <source>
        <dbReference type="PROSITE" id="PS50090"/>
    </source>
</evidence>
<protein>
    <submittedName>
        <fullName evidence="10">Transcription factor MYB1R1</fullName>
    </submittedName>
</protein>
<dbReference type="Gene3D" id="1.10.10.60">
    <property type="entry name" value="Homeodomain-like"/>
    <property type="match status" value="1"/>
</dbReference>
<organism evidence="10 11">
    <name type="scientific">Chlorella sorokiniana</name>
    <name type="common">Freshwater green alga</name>
    <dbReference type="NCBI Taxonomy" id="3076"/>
    <lineage>
        <taxon>Eukaryota</taxon>
        <taxon>Viridiplantae</taxon>
        <taxon>Chlorophyta</taxon>
        <taxon>core chlorophytes</taxon>
        <taxon>Trebouxiophyceae</taxon>
        <taxon>Chlorellales</taxon>
        <taxon>Chlorellaceae</taxon>
        <taxon>Chlorella clade</taxon>
        <taxon>Chlorella</taxon>
    </lineage>
</organism>
<dbReference type="PANTHER" id="PTHR44191">
    <property type="entry name" value="TRANSCRIPTION FACTOR KUA1"/>
    <property type="match status" value="1"/>
</dbReference>
<dbReference type="InterPro" id="IPR009057">
    <property type="entry name" value="Homeodomain-like_sf"/>
</dbReference>
<evidence type="ECO:0000313" key="10">
    <source>
        <dbReference type="EMBL" id="PRW60213.1"/>
    </source>
</evidence>
<evidence type="ECO:0000256" key="2">
    <source>
        <dbReference type="ARBA" id="ARBA00023015"/>
    </source>
</evidence>
<dbReference type="PROSITE" id="PS50090">
    <property type="entry name" value="MYB_LIKE"/>
    <property type="match status" value="1"/>
</dbReference>
<feature type="region of interest" description="Disordered" evidence="6">
    <location>
        <begin position="222"/>
        <end position="285"/>
    </location>
</feature>
<feature type="domain" description="HTH myb-type" evidence="9">
    <location>
        <begin position="34"/>
        <end position="87"/>
    </location>
</feature>
<accession>A0A2P6U1M4</accession>
<feature type="compositionally biased region" description="Low complexity" evidence="6">
    <location>
        <begin position="97"/>
        <end position="114"/>
    </location>
</feature>
<keyword evidence="11" id="KW-1185">Reference proteome</keyword>
<dbReference type="Pfam" id="PF00249">
    <property type="entry name" value="Myb_DNA-binding"/>
    <property type="match status" value="1"/>
</dbReference>
<dbReference type="InterPro" id="IPR006447">
    <property type="entry name" value="Myb_dom_plants"/>
</dbReference>
<dbReference type="PROSITE" id="PS51293">
    <property type="entry name" value="SANT"/>
    <property type="match status" value="1"/>
</dbReference>
<dbReference type="Proteomes" id="UP000239899">
    <property type="component" value="Unassembled WGS sequence"/>
</dbReference>
<feature type="compositionally biased region" description="Low complexity" evidence="6">
    <location>
        <begin position="263"/>
        <end position="281"/>
    </location>
</feature>
<evidence type="ECO:0000259" key="9">
    <source>
        <dbReference type="PROSITE" id="PS51294"/>
    </source>
</evidence>
<keyword evidence="5" id="KW-0539">Nucleus</keyword>
<comment type="subcellular location">
    <subcellularLocation>
        <location evidence="1">Nucleus</location>
    </subcellularLocation>
</comment>
<feature type="region of interest" description="Disordered" evidence="6">
    <location>
        <begin position="362"/>
        <end position="383"/>
    </location>
</feature>
<comment type="caution">
    <text evidence="10">The sequence shown here is derived from an EMBL/GenBank/DDBJ whole genome shotgun (WGS) entry which is preliminary data.</text>
</comment>
<proteinExistence type="predicted"/>
<evidence type="ECO:0000259" key="8">
    <source>
        <dbReference type="PROSITE" id="PS51293"/>
    </source>
</evidence>
<dbReference type="InterPro" id="IPR017884">
    <property type="entry name" value="SANT_dom"/>
</dbReference>
<dbReference type="STRING" id="3076.A0A2P6U1M4"/>
<evidence type="ECO:0000256" key="6">
    <source>
        <dbReference type="SAM" id="MobiDB-lite"/>
    </source>
</evidence>
<dbReference type="PANTHER" id="PTHR44191:SF62">
    <property type="entry name" value="OS04G0341900 PROTEIN"/>
    <property type="match status" value="1"/>
</dbReference>
<dbReference type="GO" id="GO:0005634">
    <property type="term" value="C:nucleus"/>
    <property type="evidence" value="ECO:0007669"/>
    <property type="project" value="UniProtKB-SubCell"/>
</dbReference>
<evidence type="ECO:0000256" key="1">
    <source>
        <dbReference type="ARBA" id="ARBA00004123"/>
    </source>
</evidence>
<reference evidence="10 11" key="1">
    <citation type="journal article" date="2018" name="Plant J.">
        <title>Genome sequences of Chlorella sorokiniana UTEX 1602 and Micractinium conductrix SAG 241.80: implications to maltose excretion by a green alga.</title>
        <authorList>
            <person name="Arriola M.B."/>
            <person name="Velmurugan N."/>
            <person name="Zhang Y."/>
            <person name="Plunkett M.H."/>
            <person name="Hondzo H."/>
            <person name="Barney B.M."/>
        </authorList>
    </citation>
    <scope>NUCLEOTIDE SEQUENCE [LARGE SCALE GENOMIC DNA]</scope>
    <source>
        <strain evidence="11">UTEX 1602</strain>
    </source>
</reference>
<dbReference type="GO" id="GO:0006355">
    <property type="term" value="P:regulation of DNA-templated transcription"/>
    <property type="evidence" value="ECO:0007669"/>
    <property type="project" value="UniProtKB-ARBA"/>
</dbReference>
<evidence type="ECO:0000256" key="4">
    <source>
        <dbReference type="ARBA" id="ARBA00023163"/>
    </source>
</evidence>
<evidence type="ECO:0000313" key="11">
    <source>
        <dbReference type="Proteomes" id="UP000239899"/>
    </source>
</evidence>
<keyword evidence="4" id="KW-0804">Transcription</keyword>
<dbReference type="SUPFAM" id="SSF46689">
    <property type="entry name" value="Homeodomain-like"/>
    <property type="match status" value="1"/>
</dbReference>
<dbReference type="OrthoDB" id="118550at2759"/>
<dbReference type="GO" id="GO:0003677">
    <property type="term" value="F:DNA binding"/>
    <property type="evidence" value="ECO:0007669"/>
    <property type="project" value="UniProtKB-KW"/>
</dbReference>
<keyword evidence="2" id="KW-0805">Transcription regulation</keyword>
<dbReference type="PROSITE" id="PS51294">
    <property type="entry name" value="HTH_MYB"/>
    <property type="match status" value="1"/>
</dbReference>
<name>A0A2P6U1M4_CHLSO</name>
<feature type="compositionally biased region" description="Basic residues" evidence="6">
    <location>
        <begin position="79"/>
        <end position="95"/>
    </location>
</feature>
<feature type="domain" description="SANT" evidence="8">
    <location>
        <begin position="39"/>
        <end position="87"/>
    </location>
</feature>
<dbReference type="FunFam" id="1.10.10.60:FF:000009">
    <property type="entry name" value="transcription factor MYB1R1"/>
    <property type="match status" value="1"/>
</dbReference>
<gene>
    <name evidence="10" type="ORF">C2E21_0940</name>
</gene>
<dbReference type="EMBL" id="LHPG02000002">
    <property type="protein sequence ID" value="PRW60213.1"/>
    <property type="molecule type" value="Genomic_DNA"/>
</dbReference>
<dbReference type="SMART" id="SM00717">
    <property type="entry name" value="SANT"/>
    <property type="match status" value="1"/>
</dbReference>
<keyword evidence="3" id="KW-0238">DNA-binding</keyword>
<dbReference type="InterPro" id="IPR017930">
    <property type="entry name" value="Myb_dom"/>
</dbReference>
<feature type="domain" description="Myb-like" evidence="7">
    <location>
        <begin position="38"/>
        <end position="83"/>
    </location>
</feature>
<dbReference type="InterPro" id="IPR052245">
    <property type="entry name" value="Plant_Stress_Dev_TF"/>
</dbReference>
<dbReference type="AlphaFoldDB" id="A0A2P6U1M4"/>
<dbReference type="InterPro" id="IPR001005">
    <property type="entry name" value="SANT/Myb"/>
</dbReference>
<feature type="region of interest" description="Disordered" evidence="6">
    <location>
        <begin position="77"/>
        <end position="115"/>
    </location>
</feature>
<dbReference type="CDD" id="cd00167">
    <property type="entry name" value="SANT"/>
    <property type="match status" value="1"/>
</dbReference>
<evidence type="ECO:0000256" key="5">
    <source>
        <dbReference type="ARBA" id="ARBA00023242"/>
    </source>
</evidence>
<sequence length="383" mass="38637">MNSLGGVPPYLPPPMSIAEMISSSQRPKAVPLAKKGAPWTDEEHSAFLAGLKVYGRGQWKQISRYYVPSRTPTQVASHAQKHFLRQSGAQKRRSRFSAVEEAAAAPQPPVSQLLPPLPLPGLHRAPGMMAPTPPATAHGVPAMPTLFGHSLPPAQHTAAFLPPPPRLVGAPGTVVGGVAMGVPIGVLPPLPCITTASGAELPILPVLPGRINAIAASAAASAPAAPTPPPAATASYSGSGDSGSERRHSSPSPAPEDGRPAQRSRVSAAAVPPSGSAAKPSYAPSGRTQQLLRLLELNEQLAAGSAGAAGADGGAASTSSAQGRRAAAAGGATAMDWQSSVKRVPSATAALDTLALLAEAEAESDAGNAEPAHSARTHLVSAF</sequence>
<dbReference type="NCBIfam" id="TIGR01557">
    <property type="entry name" value="myb_SHAQKYF"/>
    <property type="match status" value="1"/>
</dbReference>
<evidence type="ECO:0000256" key="3">
    <source>
        <dbReference type="ARBA" id="ARBA00023125"/>
    </source>
</evidence>